<evidence type="ECO:0000313" key="1">
    <source>
        <dbReference type="EnsemblPlants" id="EMT33213"/>
    </source>
</evidence>
<sequence>MASLYHDDDKVDARVSFTLVDQVDKHTPMYIRATNPACRFKSNDAWGDDKFLRRDALE</sequence>
<dbReference type="SUPFAM" id="SSF49599">
    <property type="entry name" value="TRAF domain-like"/>
    <property type="match status" value="1"/>
</dbReference>
<dbReference type="CDD" id="cd00121">
    <property type="entry name" value="MATH"/>
    <property type="match status" value="1"/>
</dbReference>
<dbReference type="AlphaFoldDB" id="M8CG47"/>
<proteinExistence type="predicted"/>
<dbReference type="InterPro" id="IPR008974">
    <property type="entry name" value="TRAF-like"/>
</dbReference>
<accession>M8CG47</accession>
<dbReference type="EnsemblPlants" id="EMT33213">
    <property type="protein sequence ID" value="EMT33213"/>
    <property type="gene ID" value="F775_43262"/>
</dbReference>
<dbReference type="InterPro" id="IPR002083">
    <property type="entry name" value="MATH/TRAF_dom"/>
</dbReference>
<reference evidence="1" key="1">
    <citation type="submission" date="2015-06" db="UniProtKB">
        <authorList>
            <consortium name="EnsemblPlants"/>
        </authorList>
    </citation>
    <scope>IDENTIFICATION</scope>
</reference>
<dbReference type="Gene3D" id="2.60.210.10">
    <property type="entry name" value="Apoptosis, Tumor Necrosis Factor Receptor Associated Protein 2, Chain A"/>
    <property type="match status" value="1"/>
</dbReference>
<organism evidence="1">
    <name type="scientific">Aegilops tauschii</name>
    <name type="common">Tausch's goatgrass</name>
    <name type="synonym">Aegilops squarrosa</name>
    <dbReference type="NCBI Taxonomy" id="37682"/>
    <lineage>
        <taxon>Eukaryota</taxon>
        <taxon>Viridiplantae</taxon>
        <taxon>Streptophyta</taxon>
        <taxon>Embryophyta</taxon>
        <taxon>Tracheophyta</taxon>
        <taxon>Spermatophyta</taxon>
        <taxon>Magnoliopsida</taxon>
        <taxon>Liliopsida</taxon>
        <taxon>Poales</taxon>
        <taxon>Poaceae</taxon>
        <taxon>BOP clade</taxon>
        <taxon>Pooideae</taxon>
        <taxon>Triticodae</taxon>
        <taxon>Triticeae</taxon>
        <taxon>Triticinae</taxon>
        <taxon>Aegilops</taxon>
    </lineage>
</organism>
<name>M8CG47_AEGTA</name>
<protein>
    <submittedName>
        <fullName evidence="1">Uncharacterized protein</fullName>
    </submittedName>
</protein>